<keyword evidence="3" id="KW-1185">Reference proteome</keyword>
<dbReference type="EMBL" id="JBHUFZ010000002">
    <property type="protein sequence ID" value="MFD1888746.1"/>
    <property type="molecule type" value="Genomic_DNA"/>
</dbReference>
<gene>
    <name evidence="2" type="ORF">ACFSCS_00900</name>
</gene>
<proteinExistence type="predicted"/>
<comment type="caution">
    <text evidence="2">The sequence shown here is derived from an EMBL/GenBank/DDBJ whole genome shotgun (WGS) entry which is preliminary data.</text>
</comment>
<evidence type="ECO:0000313" key="2">
    <source>
        <dbReference type="EMBL" id="MFD1888746.1"/>
    </source>
</evidence>
<keyword evidence="1" id="KW-0472">Membrane</keyword>
<organism evidence="2 3">
    <name type="scientific">Luteococcus peritonei</name>
    <dbReference type="NCBI Taxonomy" id="88874"/>
    <lineage>
        <taxon>Bacteria</taxon>
        <taxon>Bacillati</taxon>
        <taxon>Actinomycetota</taxon>
        <taxon>Actinomycetes</taxon>
        <taxon>Propionibacteriales</taxon>
        <taxon>Propionibacteriaceae</taxon>
        <taxon>Luteococcus</taxon>
    </lineage>
</organism>
<evidence type="ECO:0000256" key="1">
    <source>
        <dbReference type="SAM" id="Phobius"/>
    </source>
</evidence>
<sequence length="145" mass="15759">MNRASPGRLPASPAMVRVRQLGNWLNLSTPLGLAVALAGGARLRRGPRKLWLAEGYRLRFPVAGAFTIGNVVTTSRPDVVAYLAGHPGLLEHEESHSWQWTMCLGLPFLPLYATGCLVSQLRHGDLATGNPFERQADLVDGGYRS</sequence>
<feature type="transmembrane region" description="Helical" evidence="1">
    <location>
        <begin position="24"/>
        <end position="43"/>
    </location>
</feature>
<keyword evidence="1" id="KW-0812">Transmembrane</keyword>
<keyword evidence="1" id="KW-1133">Transmembrane helix</keyword>
<protein>
    <recommendedName>
        <fullName evidence="4">DUF4157 domain-containing protein</fullName>
    </recommendedName>
</protein>
<accession>A0ABW4RQZ7</accession>
<evidence type="ECO:0000313" key="3">
    <source>
        <dbReference type="Proteomes" id="UP001597326"/>
    </source>
</evidence>
<evidence type="ECO:0008006" key="4">
    <source>
        <dbReference type="Google" id="ProtNLM"/>
    </source>
</evidence>
<dbReference type="Proteomes" id="UP001597326">
    <property type="component" value="Unassembled WGS sequence"/>
</dbReference>
<dbReference type="RefSeq" id="WP_343871829.1">
    <property type="nucleotide sequence ID" value="NZ_BAAAIX010000002.1"/>
</dbReference>
<name>A0ABW4RQZ7_9ACTN</name>
<reference evidence="3" key="1">
    <citation type="journal article" date="2019" name="Int. J. Syst. Evol. Microbiol.">
        <title>The Global Catalogue of Microorganisms (GCM) 10K type strain sequencing project: providing services to taxonomists for standard genome sequencing and annotation.</title>
        <authorList>
            <consortium name="The Broad Institute Genomics Platform"/>
            <consortium name="The Broad Institute Genome Sequencing Center for Infectious Disease"/>
            <person name="Wu L."/>
            <person name="Ma J."/>
        </authorList>
    </citation>
    <scope>NUCLEOTIDE SEQUENCE [LARGE SCALE GENOMIC DNA]</scope>
    <source>
        <strain evidence="3">CAIM 431</strain>
    </source>
</reference>